<dbReference type="InterPro" id="IPR013785">
    <property type="entry name" value="Aldolase_TIM"/>
</dbReference>
<dbReference type="AlphaFoldDB" id="A0A3S4Y4V1"/>
<dbReference type="Gene3D" id="3.20.20.70">
    <property type="entry name" value="Aldolase class I"/>
    <property type="match status" value="1"/>
</dbReference>
<comment type="pathway">
    <text evidence="1">Carbohydrate metabolism; D-tagatose 6-phosphate degradation; D-glyceraldehyde 3-phosphate and glycerone phosphate from D-tagatose 6-phosphate: step 2/2.</text>
</comment>
<dbReference type="GO" id="GO:0009401">
    <property type="term" value="P:phosphoenolpyruvate-dependent sugar phosphotransferase system"/>
    <property type="evidence" value="ECO:0007669"/>
    <property type="project" value="TreeGrafter"/>
</dbReference>
<dbReference type="GO" id="GO:2001059">
    <property type="term" value="P:D-tagatose 6-phosphate catabolic process"/>
    <property type="evidence" value="ECO:0007669"/>
    <property type="project" value="UniProtKB-UniPathway"/>
</dbReference>
<evidence type="ECO:0000313" key="2">
    <source>
        <dbReference type="EMBL" id="VEI69366.1"/>
    </source>
</evidence>
<dbReference type="Proteomes" id="UP000281904">
    <property type="component" value="Chromosome"/>
</dbReference>
<proteinExistence type="predicted"/>
<dbReference type="PANTHER" id="PTHR32502:SF2">
    <property type="entry name" value="D-TAGATOSE-1,6-BISPHOSPHATE ALDOLASE SUBUNIT KBAZ"/>
    <property type="match status" value="1"/>
</dbReference>
<protein>
    <submittedName>
        <fullName evidence="2">D-tagatose-1,6-bisphosphate aldolase subunit kbaZ</fullName>
    </submittedName>
</protein>
<evidence type="ECO:0000313" key="3">
    <source>
        <dbReference type="Proteomes" id="UP000281904"/>
    </source>
</evidence>
<dbReference type="InterPro" id="IPR012062">
    <property type="entry name" value="GatZ/KbaZ-like"/>
</dbReference>
<dbReference type="Pfam" id="PF08013">
    <property type="entry name" value="GatZ_KbaZ-like"/>
    <property type="match status" value="1"/>
</dbReference>
<dbReference type="NCBIfam" id="TIGR02810">
    <property type="entry name" value="agaZ_gatZ"/>
    <property type="match status" value="1"/>
</dbReference>
<dbReference type="PIRSF" id="PIRSF009264">
    <property type="entry name" value="TagBP_ald_AgaZ"/>
    <property type="match status" value="1"/>
</dbReference>
<dbReference type="PANTHER" id="PTHR32502">
    <property type="entry name" value="N-ACETYLGALACTOSAMINE PERMEASE II COMPONENT-RELATED"/>
    <property type="match status" value="1"/>
</dbReference>
<evidence type="ECO:0000256" key="1">
    <source>
        <dbReference type="ARBA" id="ARBA00005191"/>
    </source>
</evidence>
<accession>A0A3S4Y4V1</accession>
<name>A0A3S4Y4V1_SERRU</name>
<sequence length="450" mass="49970">MKETKRKYVAVHRPDGGRKVKQLTEMVIRHKQGQANGIYAVCSAHPLVLEAALCYARQRQTPLLIEATSNQVDQFGGYTGMTPADFRGFVCRLAQRLDFPTSQLIFGGDHLGPNRWQNQPAEQAMAQAETLIESYVAAGFKKIHLDCSMSCADDPQPLSDAIVAERAARLAQVAERTCRAQFGIADLVYVIGTEVPVPGGAHEVLTTLAVTAPEAARATLAAHRQAFERQGLENVWPRIIALVVQPGVEFDHTQVIDYQPQQAVALSAMVASCDTLVFEAHSTDYQTPQALRQLVTDHFAILKVGPALTFALREALFALAAVEQELLPAHACSGLRQVLEQVMCERPEYWRSHYHGDESARRLARGYSYSDRIRYYWPDEQIERAFTQLLHNLAETPIPLPLLSQYLPLQYPRVRAGTLAAAPRALIIDHIQNVLGQYHAACQGEARHHA</sequence>
<dbReference type="EMBL" id="LR134493">
    <property type="protein sequence ID" value="VEI69366.1"/>
    <property type="molecule type" value="Genomic_DNA"/>
</dbReference>
<dbReference type="UniPathway" id="UPA00704">
    <property type="reaction ID" value="UER00716"/>
</dbReference>
<dbReference type="SUPFAM" id="SSF51569">
    <property type="entry name" value="Aldolase"/>
    <property type="match status" value="1"/>
</dbReference>
<dbReference type="GO" id="GO:0005886">
    <property type="term" value="C:plasma membrane"/>
    <property type="evidence" value="ECO:0007669"/>
    <property type="project" value="TreeGrafter"/>
</dbReference>
<dbReference type="GO" id="GO:0005975">
    <property type="term" value="P:carbohydrate metabolic process"/>
    <property type="evidence" value="ECO:0007669"/>
    <property type="project" value="InterPro"/>
</dbReference>
<dbReference type="NCBIfam" id="NF012002">
    <property type="entry name" value="PRK15458.1"/>
    <property type="match status" value="1"/>
</dbReference>
<reference evidence="2 3" key="1">
    <citation type="submission" date="2018-12" db="EMBL/GenBank/DDBJ databases">
        <authorList>
            <consortium name="Pathogen Informatics"/>
        </authorList>
    </citation>
    <scope>NUCLEOTIDE SEQUENCE [LARGE SCALE GENOMIC DNA]</scope>
    <source>
        <strain evidence="2 3">NCTC10036</strain>
    </source>
</reference>
<dbReference type="InterPro" id="IPR050303">
    <property type="entry name" value="GatZ_KbaZ_carbometab"/>
</dbReference>
<gene>
    <name evidence="2" type="primary">kbaZ</name>
    <name evidence="2" type="ORF">NCTC10036_03628</name>
</gene>
<dbReference type="Gene3D" id="1.10.400.20">
    <property type="entry name" value="putative tagatose 6-phosphate kinase domain like"/>
    <property type="match status" value="1"/>
</dbReference>
<organism evidence="2 3">
    <name type="scientific">Serratia rubidaea</name>
    <name type="common">Serratia marinorubra</name>
    <dbReference type="NCBI Taxonomy" id="61652"/>
    <lineage>
        <taxon>Bacteria</taxon>
        <taxon>Pseudomonadati</taxon>
        <taxon>Pseudomonadota</taxon>
        <taxon>Gammaproteobacteria</taxon>
        <taxon>Enterobacterales</taxon>
        <taxon>Yersiniaceae</taxon>
        <taxon>Serratia</taxon>
    </lineage>
</organism>